<dbReference type="PRINTS" id="PR00123">
    <property type="entry name" value="ATPASEA"/>
</dbReference>
<evidence type="ECO:0000256" key="5">
    <source>
        <dbReference type="ARBA" id="ARBA00022692"/>
    </source>
</evidence>
<feature type="transmembrane region" description="Helical" evidence="11">
    <location>
        <begin position="218"/>
        <end position="243"/>
    </location>
</feature>
<dbReference type="PANTHER" id="PTHR42823:SF3">
    <property type="entry name" value="ATP SYNTHASE SUBUNIT A, CHLOROPLASTIC"/>
    <property type="match status" value="1"/>
</dbReference>
<evidence type="ECO:0000256" key="1">
    <source>
        <dbReference type="ARBA" id="ARBA00004141"/>
    </source>
</evidence>
<dbReference type="GO" id="GO:0045259">
    <property type="term" value="C:proton-transporting ATP synthase complex"/>
    <property type="evidence" value="ECO:0007669"/>
    <property type="project" value="UniProtKB-KW"/>
</dbReference>
<evidence type="ECO:0000256" key="3">
    <source>
        <dbReference type="ARBA" id="ARBA00022448"/>
    </source>
</evidence>
<dbReference type="GO" id="GO:0042777">
    <property type="term" value="P:proton motive force-driven plasma membrane ATP synthesis"/>
    <property type="evidence" value="ECO:0007669"/>
    <property type="project" value="TreeGrafter"/>
</dbReference>
<dbReference type="NCBIfam" id="TIGR01131">
    <property type="entry name" value="ATP_synt_6_or_A"/>
    <property type="match status" value="1"/>
</dbReference>
<dbReference type="CDD" id="cd00310">
    <property type="entry name" value="ATP-synt_Fo_a_6"/>
    <property type="match status" value="1"/>
</dbReference>
<feature type="transmembrane region" description="Helical" evidence="11">
    <location>
        <begin position="190"/>
        <end position="212"/>
    </location>
</feature>
<evidence type="ECO:0000313" key="13">
    <source>
        <dbReference type="EMBL" id="OGE83402.1"/>
    </source>
</evidence>
<dbReference type="InterPro" id="IPR000568">
    <property type="entry name" value="ATP_synth_F0_asu"/>
</dbReference>
<evidence type="ECO:0000256" key="10">
    <source>
        <dbReference type="ARBA" id="ARBA00023310"/>
    </source>
</evidence>
<keyword evidence="9 11" id="KW-0472">Membrane</keyword>
<dbReference type="InterPro" id="IPR035908">
    <property type="entry name" value="F0_ATP_A_sf"/>
</dbReference>
<dbReference type="GO" id="GO:0005886">
    <property type="term" value="C:plasma membrane"/>
    <property type="evidence" value="ECO:0007669"/>
    <property type="project" value="UniProtKB-SubCell"/>
</dbReference>
<evidence type="ECO:0000256" key="9">
    <source>
        <dbReference type="ARBA" id="ARBA00023136"/>
    </source>
</evidence>
<comment type="similarity">
    <text evidence="2 11 12">Belongs to the ATPase A chain family.</text>
</comment>
<feature type="transmembrane region" description="Helical" evidence="11">
    <location>
        <begin position="80"/>
        <end position="99"/>
    </location>
</feature>
<evidence type="ECO:0000256" key="7">
    <source>
        <dbReference type="ARBA" id="ARBA00022989"/>
    </source>
</evidence>
<keyword evidence="3 11" id="KW-0813">Transport</keyword>
<feature type="transmembrane region" description="Helical" evidence="11">
    <location>
        <begin position="25"/>
        <end position="45"/>
    </location>
</feature>
<protein>
    <recommendedName>
        <fullName evidence="11 12">ATP synthase subunit a</fullName>
    </recommendedName>
    <alternativeName>
        <fullName evidence="11">ATP synthase F0 sector subunit a</fullName>
    </alternativeName>
    <alternativeName>
        <fullName evidence="11">F-ATPase subunit 6</fullName>
    </alternativeName>
</protein>
<proteinExistence type="inferred from homology"/>
<accession>A0A1F5P0J9</accession>
<keyword evidence="11" id="KW-1003">Cell membrane</keyword>
<keyword evidence="7 11" id="KW-1133">Transmembrane helix</keyword>
<keyword evidence="8 11" id="KW-0406">Ion transport</keyword>
<dbReference type="AlphaFoldDB" id="A0A1F5P0J9"/>
<dbReference type="InterPro" id="IPR045082">
    <property type="entry name" value="ATP_syn_F0_a_bact/chloroplast"/>
</dbReference>
<dbReference type="PANTHER" id="PTHR42823">
    <property type="entry name" value="ATP SYNTHASE SUBUNIT A, CHLOROPLASTIC"/>
    <property type="match status" value="1"/>
</dbReference>
<reference evidence="13 14" key="1">
    <citation type="journal article" date="2016" name="Nat. Commun.">
        <title>Thousands of microbial genomes shed light on interconnected biogeochemical processes in an aquifer system.</title>
        <authorList>
            <person name="Anantharaman K."/>
            <person name="Brown C.T."/>
            <person name="Hug L.A."/>
            <person name="Sharon I."/>
            <person name="Castelle C.J."/>
            <person name="Probst A.J."/>
            <person name="Thomas B.C."/>
            <person name="Singh A."/>
            <person name="Wilkins M.J."/>
            <person name="Karaoz U."/>
            <person name="Brodie E.L."/>
            <person name="Williams K.H."/>
            <person name="Hubbard S.S."/>
            <person name="Banfield J.F."/>
        </authorList>
    </citation>
    <scope>NUCLEOTIDE SEQUENCE [LARGE SCALE GENOMIC DNA]</scope>
</reference>
<keyword evidence="5 11" id="KW-0812">Transmembrane</keyword>
<comment type="function">
    <text evidence="11 12">Key component of the proton channel; it plays a direct role in the translocation of protons across the membrane.</text>
</comment>
<gene>
    <name evidence="11" type="primary">atpB</name>
    <name evidence="13" type="ORF">A2846_05190</name>
</gene>
<feature type="transmembrane region" description="Helical" evidence="11">
    <location>
        <begin position="131"/>
        <end position="154"/>
    </location>
</feature>
<dbReference type="EMBL" id="MFEN01000044">
    <property type="protein sequence ID" value="OGE83402.1"/>
    <property type="molecule type" value="Genomic_DNA"/>
</dbReference>
<evidence type="ECO:0000313" key="14">
    <source>
        <dbReference type="Proteomes" id="UP000176339"/>
    </source>
</evidence>
<evidence type="ECO:0000256" key="2">
    <source>
        <dbReference type="ARBA" id="ARBA00006810"/>
    </source>
</evidence>
<keyword evidence="10 11" id="KW-0066">ATP synthesis</keyword>
<keyword evidence="6 11" id="KW-0375">Hydrogen ion transport</keyword>
<dbReference type="Gene3D" id="1.20.120.220">
    <property type="entry name" value="ATP synthase, F0 complex, subunit A"/>
    <property type="match status" value="1"/>
</dbReference>
<comment type="caution">
    <text evidence="13">The sequence shown here is derived from an EMBL/GenBank/DDBJ whole genome shotgun (WGS) entry which is preliminary data.</text>
</comment>
<evidence type="ECO:0000256" key="6">
    <source>
        <dbReference type="ARBA" id="ARBA00022781"/>
    </source>
</evidence>
<evidence type="ECO:0000256" key="12">
    <source>
        <dbReference type="RuleBase" id="RU000483"/>
    </source>
</evidence>
<keyword evidence="4 11" id="KW-0138">CF(0)</keyword>
<evidence type="ECO:0000256" key="11">
    <source>
        <dbReference type="HAMAP-Rule" id="MF_01393"/>
    </source>
</evidence>
<dbReference type="InterPro" id="IPR023011">
    <property type="entry name" value="ATP_synth_F0_asu_AS"/>
</dbReference>
<name>A0A1F5P0J9_9BACT</name>
<dbReference type="Proteomes" id="UP000176339">
    <property type="component" value="Unassembled WGS sequence"/>
</dbReference>
<dbReference type="GO" id="GO:0046933">
    <property type="term" value="F:proton-transporting ATP synthase activity, rotational mechanism"/>
    <property type="evidence" value="ECO:0007669"/>
    <property type="project" value="UniProtKB-UniRule"/>
</dbReference>
<evidence type="ECO:0000256" key="4">
    <source>
        <dbReference type="ARBA" id="ARBA00022547"/>
    </source>
</evidence>
<dbReference type="Pfam" id="PF00119">
    <property type="entry name" value="ATP-synt_A"/>
    <property type="match status" value="1"/>
</dbReference>
<dbReference type="HAMAP" id="MF_01393">
    <property type="entry name" value="ATP_synth_a_bact"/>
    <property type="match status" value="1"/>
</dbReference>
<evidence type="ECO:0000256" key="8">
    <source>
        <dbReference type="ARBA" id="ARBA00023065"/>
    </source>
</evidence>
<dbReference type="PROSITE" id="PS00449">
    <property type="entry name" value="ATPASE_A"/>
    <property type="match status" value="1"/>
</dbReference>
<dbReference type="SUPFAM" id="SSF81336">
    <property type="entry name" value="F1F0 ATP synthase subunit A"/>
    <property type="match status" value="1"/>
</dbReference>
<organism evidence="13 14">
    <name type="scientific">Candidatus Doudnabacteria bacterium RIFCSPHIGHO2_01_FULL_49_9</name>
    <dbReference type="NCBI Taxonomy" id="1817827"/>
    <lineage>
        <taxon>Bacteria</taxon>
        <taxon>Candidatus Doudnaibacteriota</taxon>
    </lineage>
</organism>
<comment type="subcellular location">
    <subcellularLocation>
        <location evidence="11 12">Cell membrane</location>
        <topology evidence="11 12">Multi-pass membrane protein</topology>
    </subcellularLocation>
    <subcellularLocation>
        <location evidence="1">Membrane</location>
        <topology evidence="1">Multi-pass membrane protein</topology>
    </subcellularLocation>
</comment>
<sequence length="247" mass="27189">MINIPTVAAEKIFEIGGFHVTNTLLLSWIVIVFLGILALCIKLGFNAIPKGLQNLFEWMIEQLLNLTEGIFGSRKDAEKYLPFIATIFIFVLFSNWFGILPGVGSLGVYEEHNGHTILVPFFRSAGSDLNFTLALAVITVLGVNILGIVAIGFFKHFGKFISFKSPISFFVGILELISEVARMVSFSFRLFGNIFAGEVMLVIAAFFLPYVLPVPLLALEIFVGLIQAAVFAILASVFISIAVKEHH</sequence>